<dbReference type="Proteomes" id="UP000251647">
    <property type="component" value="Unassembled WGS sequence"/>
</dbReference>
<name>A0A2X1ZNT0_PHODM</name>
<evidence type="ECO:0000313" key="2">
    <source>
        <dbReference type="Proteomes" id="UP000251647"/>
    </source>
</evidence>
<gene>
    <name evidence="1" type="ORF">NCTC11647_04371</name>
</gene>
<dbReference type="AlphaFoldDB" id="A0A2X1ZNT0"/>
<dbReference type="EMBL" id="UATL01000008">
    <property type="protein sequence ID" value="SPY46025.1"/>
    <property type="molecule type" value="Genomic_DNA"/>
</dbReference>
<proteinExistence type="predicted"/>
<organism evidence="1 2">
    <name type="scientific">Photobacterium damselae</name>
    <dbReference type="NCBI Taxonomy" id="38293"/>
    <lineage>
        <taxon>Bacteria</taxon>
        <taxon>Pseudomonadati</taxon>
        <taxon>Pseudomonadota</taxon>
        <taxon>Gammaproteobacteria</taxon>
        <taxon>Vibrionales</taxon>
        <taxon>Vibrionaceae</taxon>
        <taxon>Photobacterium</taxon>
    </lineage>
</organism>
<accession>A0A2X1ZNT0</accession>
<evidence type="ECO:0000313" key="1">
    <source>
        <dbReference type="EMBL" id="SPY46025.1"/>
    </source>
</evidence>
<sequence length="73" mass="8761">MCNIALICHMEVLFMNDWEHVNFSQDHEMNYHLSLVGKSQSSDNRRYLRENTQRTAKVGWGKLFLHIRNLNRL</sequence>
<reference evidence="1 2" key="1">
    <citation type="submission" date="2018-06" db="EMBL/GenBank/DDBJ databases">
        <authorList>
            <consortium name="Pathogen Informatics"/>
            <person name="Doyle S."/>
        </authorList>
    </citation>
    <scope>NUCLEOTIDE SEQUENCE [LARGE SCALE GENOMIC DNA]</scope>
    <source>
        <strain evidence="1 2">NCTC11647</strain>
    </source>
</reference>
<protein>
    <submittedName>
        <fullName evidence="1">Uncharacterized protein</fullName>
    </submittedName>
</protein>